<dbReference type="SUPFAM" id="SSF55073">
    <property type="entry name" value="Nucleotide cyclase"/>
    <property type="match status" value="1"/>
</dbReference>
<dbReference type="Gene3D" id="3.30.450.20">
    <property type="entry name" value="PAS domain"/>
    <property type="match status" value="1"/>
</dbReference>
<evidence type="ECO:0000313" key="6">
    <source>
        <dbReference type="Proteomes" id="UP000664344"/>
    </source>
</evidence>
<dbReference type="PANTHER" id="PTHR45138:SF9">
    <property type="entry name" value="DIGUANYLATE CYCLASE DGCM-RELATED"/>
    <property type="match status" value="1"/>
</dbReference>
<dbReference type="InterPro" id="IPR035965">
    <property type="entry name" value="PAS-like_dom_sf"/>
</dbReference>
<feature type="region of interest" description="Disordered" evidence="3">
    <location>
        <begin position="1"/>
        <end position="27"/>
    </location>
</feature>
<comment type="catalytic activity">
    <reaction evidence="2">
        <text>2 GTP = 3',3'-c-di-GMP + 2 diphosphate</text>
        <dbReference type="Rhea" id="RHEA:24898"/>
        <dbReference type="ChEBI" id="CHEBI:33019"/>
        <dbReference type="ChEBI" id="CHEBI:37565"/>
        <dbReference type="ChEBI" id="CHEBI:58805"/>
        <dbReference type="EC" id="2.7.7.65"/>
    </reaction>
</comment>
<protein>
    <recommendedName>
        <fullName evidence="1">diguanylate cyclase</fullName>
        <ecNumber evidence="1">2.7.7.65</ecNumber>
    </recommendedName>
</protein>
<reference evidence="5 6" key="1">
    <citation type="submission" date="2021-02" db="EMBL/GenBank/DDBJ databases">
        <title>PHA producing bacteria isolated from coastal sediment in Guangdong, Shenzhen.</title>
        <authorList>
            <person name="Zheng W."/>
            <person name="Yu S."/>
            <person name="Huang Y."/>
        </authorList>
    </citation>
    <scope>NUCLEOTIDE SEQUENCE [LARGE SCALE GENOMIC DNA]</scope>
    <source>
        <strain evidence="5 6">TN21-5</strain>
    </source>
</reference>
<evidence type="ECO:0000313" key="5">
    <source>
        <dbReference type="EMBL" id="MBN7768708.1"/>
    </source>
</evidence>
<accession>A0ABS3BA10</accession>
<dbReference type="CDD" id="cd01949">
    <property type="entry name" value="GGDEF"/>
    <property type="match status" value="1"/>
</dbReference>
<dbReference type="RefSeq" id="WP_029654252.1">
    <property type="nucleotide sequence ID" value="NZ_JAFKDB010000007.1"/>
</dbReference>
<dbReference type="InterPro" id="IPR043128">
    <property type="entry name" value="Rev_trsase/Diguanyl_cyclase"/>
</dbReference>
<sequence length="321" mass="36309">MKSGIPSLNLPADRDQIPPAPDDDTPPEGLLAVLDNLDALVYVSDFDTHDLLYMNAYGRQIWGAINNRKCWQVLQNSDGPCSFCTNHLLVNDRGEPSKPHVWEFQNQLDQRWYQCRDQAIRWTDGRLVRLEIATDITERKEMELALRAAHEKARSAALEDELTGLHNRRAFFEFGTQLLNQANRHRTPLSLIMMDLDHFKVINDTHGHDAGDEVLRQVSALLQARIRDCDIVARMGGEEFAVLLPGTGPEMARALAERLLILLLELTVEHNGQAISPSASFGISLRDTKDRRLEDMLARADRALYRSKNQGRGRVNTNIGL</sequence>
<proteinExistence type="predicted"/>
<dbReference type="PANTHER" id="PTHR45138">
    <property type="entry name" value="REGULATORY COMPONENTS OF SENSORY TRANSDUCTION SYSTEM"/>
    <property type="match status" value="1"/>
</dbReference>
<evidence type="ECO:0000256" key="3">
    <source>
        <dbReference type="SAM" id="MobiDB-lite"/>
    </source>
</evidence>
<organism evidence="5 6">
    <name type="scientific">Marinobacter daepoensis</name>
    <dbReference type="NCBI Taxonomy" id="262077"/>
    <lineage>
        <taxon>Bacteria</taxon>
        <taxon>Pseudomonadati</taxon>
        <taxon>Pseudomonadota</taxon>
        <taxon>Gammaproteobacteria</taxon>
        <taxon>Pseudomonadales</taxon>
        <taxon>Marinobacteraceae</taxon>
        <taxon>Marinobacter</taxon>
    </lineage>
</organism>
<gene>
    <name evidence="5" type="ORF">JYP53_02175</name>
</gene>
<name>A0ABS3BA10_9GAMM</name>
<feature type="domain" description="GGDEF" evidence="4">
    <location>
        <begin position="187"/>
        <end position="320"/>
    </location>
</feature>
<keyword evidence="6" id="KW-1185">Reference proteome</keyword>
<evidence type="ECO:0000256" key="2">
    <source>
        <dbReference type="ARBA" id="ARBA00034247"/>
    </source>
</evidence>
<dbReference type="InterPro" id="IPR000160">
    <property type="entry name" value="GGDEF_dom"/>
</dbReference>
<dbReference type="Gene3D" id="3.30.70.270">
    <property type="match status" value="1"/>
</dbReference>
<dbReference type="SMART" id="SM00267">
    <property type="entry name" value="GGDEF"/>
    <property type="match status" value="1"/>
</dbReference>
<dbReference type="Proteomes" id="UP000664344">
    <property type="component" value="Unassembled WGS sequence"/>
</dbReference>
<dbReference type="SUPFAM" id="SSF55785">
    <property type="entry name" value="PYP-like sensor domain (PAS domain)"/>
    <property type="match status" value="1"/>
</dbReference>
<dbReference type="NCBIfam" id="TIGR00254">
    <property type="entry name" value="GGDEF"/>
    <property type="match status" value="1"/>
</dbReference>
<comment type="caution">
    <text evidence="5">The sequence shown here is derived from an EMBL/GenBank/DDBJ whole genome shotgun (WGS) entry which is preliminary data.</text>
</comment>
<dbReference type="InterPro" id="IPR050469">
    <property type="entry name" value="Diguanylate_Cyclase"/>
</dbReference>
<dbReference type="Pfam" id="PF00990">
    <property type="entry name" value="GGDEF"/>
    <property type="match status" value="1"/>
</dbReference>
<dbReference type="PROSITE" id="PS50887">
    <property type="entry name" value="GGDEF"/>
    <property type="match status" value="1"/>
</dbReference>
<evidence type="ECO:0000259" key="4">
    <source>
        <dbReference type="PROSITE" id="PS50887"/>
    </source>
</evidence>
<dbReference type="EMBL" id="JAFKDB010000007">
    <property type="protein sequence ID" value="MBN7768708.1"/>
    <property type="molecule type" value="Genomic_DNA"/>
</dbReference>
<evidence type="ECO:0000256" key="1">
    <source>
        <dbReference type="ARBA" id="ARBA00012528"/>
    </source>
</evidence>
<dbReference type="InterPro" id="IPR029787">
    <property type="entry name" value="Nucleotide_cyclase"/>
</dbReference>
<dbReference type="EC" id="2.7.7.65" evidence="1"/>